<dbReference type="AlphaFoldDB" id="A0A9W6SJN5"/>
<keyword evidence="2" id="KW-1185">Reference proteome</keyword>
<comment type="caution">
    <text evidence="1">The sequence shown here is derived from an EMBL/GenBank/DDBJ whole genome shotgun (WGS) entry which is preliminary data.</text>
</comment>
<accession>A0A9W6SJN5</accession>
<gene>
    <name evidence="1" type="ORF">Afil01_19820</name>
</gene>
<sequence>MSDRDASDRAHQAWYPQFARVVWHATAPLRHALHRTQGADWWCPTKAAPYSPEDPVGDRADPSCDDCVSEHGEILCLTCRRYAVRSALIADPDGWAFRVAECLMRDRFRAMRVEAGALARTDPRGVVARIYGACADEWERRLARLILDYVGYAGSLPPDLWPYAKWLAEKARITGAPQLGAGRLSALHDDIAVVLGHMRRHGGQVTVQGEKMLWYDAYVERPLGRRRRIDTLSLDEGPSKSDRRPPIDPPDAGLVLGYADRMLAETRTRVRRGATVTAALREVLPSLLGAKGAEVAADRALMERLARFVRSHLDSA</sequence>
<protein>
    <submittedName>
        <fullName evidence="1">Uncharacterized protein</fullName>
    </submittedName>
</protein>
<name>A0A9W6SJN5_9ACTN</name>
<dbReference type="RefSeq" id="WP_285662306.1">
    <property type="nucleotide sequence ID" value="NZ_BSTX01000001.1"/>
</dbReference>
<evidence type="ECO:0000313" key="2">
    <source>
        <dbReference type="Proteomes" id="UP001165079"/>
    </source>
</evidence>
<dbReference type="Proteomes" id="UP001165079">
    <property type="component" value="Unassembled WGS sequence"/>
</dbReference>
<dbReference type="EMBL" id="BSTX01000001">
    <property type="protein sequence ID" value="GLZ77175.1"/>
    <property type="molecule type" value="Genomic_DNA"/>
</dbReference>
<evidence type="ECO:0000313" key="1">
    <source>
        <dbReference type="EMBL" id="GLZ77175.1"/>
    </source>
</evidence>
<reference evidence="1" key="1">
    <citation type="submission" date="2023-03" db="EMBL/GenBank/DDBJ databases">
        <title>Actinorhabdospora filicis NBRC 111898.</title>
        <authorList>
            <person name="Ichikawa N."/>
            <person name="Sato H."/>
            <person name="Tonouchi N."/>
        </authorList>
    </citation>
    <scope>NUCLEOTIDE SEQUENCE</scope>
    <source>
        <strain evidence="1">NBRC 111898</strain>
    </source>
</reference>
<proteinExistence type="predicted"/>
<organism evidence="1 2">
    <name type="scientific">Actinorhabdospora filicis</name>
    <dbReference type="NCBI Taxonomy" id="1785913"/>
    <lineage>
        <taxon>Bacteria</taxon>
        <taxon>Bacillati</taxon>
        <taxon>Actinomycetota</taxon>
        <taxon>Actinomycetes</taxon>
        <taxon>Micromonosporales</taxon>
        <taxon>Micromonosporaceae</taxon>
        <taxon>Actinorhabdospora</taxon>
    </lineage>
</organism>